<keyword evidence="3 7" id="KW-0347">Helicase</keyword>
<comment type="caution">
    <text evidence="7">The sequence shown here is derived from an EMBL/GenBank/DDBJ whole genome shotgun (WGS) entry which is preliminary data.</text>
</comment>
<dbReference type="InterPro" id="IPR027417">
    <property type="entry name" value="P-loop_NTPase"/>
</dbReference>
<dbReference type="GO" id="GO:0004386">
    <property type="term" value="F:helicase activity"/>
    <property type="evidence" value="ECO:0007669"/>
    <property type="project" value="UniProtKB-KW"/>
</dbReference>
<dbReference type="PATRIC" id="fig|518634.7.peg.1673"/>
<dbReference type="InterPro" id="IPR050699">
    <property type="entry name" value="RNA-DNA_Helicase"/>
</dbReference>
<keyword evidence="1" id="KW-0547">Nucleotide-binding</keyword>
<name>D4BRI5_BIFBR</name>
<dbReference type="HOGENOM" id="CLU_017075_0_0_11"/>
<keyword evidence="2" id="KW-0378">Hydrolase</keyword>
<proteinExistence type="predicted"/>
<feature type="domain" description="Helicase C-terminal" evidence="6">
    <location>
        <begin position="283"/>
        <end position="449"/>
    </location>
</feature>
<dbReference type="PANTHER" id="PTHR12131:SF1">
    <property type="entry name" value="ATP-DEPENDENT RNA HELICASE SUPV3L1, MITOCHONDRIAL-RELATED"/>
    <property type="match status" value="1"/>
</dbReference>
<gene>
    <name evidence="7" type="ORF">BIFBRE_04721</name>
</gene>
<dbReference type="Pfam" id="PF00270">
    <property type="entry name" value="DEAD"/>
    <property type="match status" value="1"/>
</dbReference>
<evidence type="ECO:0000259" key="6">
    <source>
        <dbReference type="PROSITE" id="PS51194"/>
    </source>
</evidence>
<evidence type="ECO:0000313" key="8">
    <source>
        <dbReference type="Proteomes" id="UP000003191"/>
    </source>
</evidence>
<evidence type="ECO:0000256" key="3">
    <source>
        <dbReference type="ARBA" id="ARBA00022806"/>
    </source>
</evidence>
<keyword evidence="8" id="KW-1185">Reference proteome</keyword>
<dbReference type="SMART" id="SM00487">
    <property type="entry name" value="DEXDc"/>
    <property type="match status" value="1"/>
</dbReference>
<dbReference type="SMART" id="SM00490">
    <property type="entry name" value="HELICc"/>
    <property type="match status" value="1"/>
</dbReference>
<dbReference type="Pfam" id="PF12029">
    <property type="entry name" value="DUF3516"/>
    <property type="match status" value="1"/>
</dbReference>
<dbReference type="Proteomes" id="UP000003191">
    <property type="component" value="Unassembled WGS sequence"/>
</dbReference>
<evidence type="ECO:0000256" key="4">
    <source>
        <dbReference type="ARBA" id="ARBA00022840"/>
    </source>
</evidence>
<dbReference type="CDD" id="cd17921">
    <property type="entry name" value="DEXHc_Ski2"/>
    <property type="match status" value="1"/>
</dbReference>
<evidence type="ECO:0000313" key="7">
    <source>
        <dbReference type="EMBL" id="EFE88830.1"/>
    </source>
</evidence>
<dbReference type="InterPro" id="IPR014001">
    <property type="entry name" value="Helicase_ATP-bd"/>
</dbReference>
<dbReference type="AlphaFoldDB" id="D4BRI5"/>
<dbReference type="PANTHER" id="PTHR12131">
    <property type="entry name" value="ATP-DEPENDENT RNA AND DNA HELICASE"/>
    <property type="match status" value="1"/>
</dbReference>
<dbReference type="Gene3D" id="3.40.50.300">
    <property type="entry name" value="P-loop containing nucleotide triphosphate hydrolases"/>
    <property type="match status" value="2"/>
</dbReference>
<dbReference type="InterPro" id="IPR021904">
    <property type="entry name" value="DUF3516"/>
</dbReference>
<sequence length="885" mass="99057">MFLPLAGGAAKRRRVVRATGTGRWVDWDIMTDEKEYGSLGRLAPEWDGDERERNLTADDIYERFFGWVEEVKGIEPWPHQEEAIMDLLAGDHVILNTPTGSGKSLVALGMHFAALCTGRRSYYTAPIKALVSEKFFDLVEVFGRDNVGMITGDSHINADAPIICCTAEILANQALREGTHADVGLVAMDEFHYYGDPERGWAWQVPLLTLPQTQFLLMSATLGNVDAIADKLSDLNDTPDVDVIADAPRPVPLSYEYTLDPLERTVELAFRNGETPIYVVHFSQDAALETAQALASTGVSSKEQRQAIAEAIKGVKFTTAFGKILQRLLRTGVGIHHAGMLPRYRRLVEQLAQQGLLPVICGTDTLGVGINVPIHSVVLTALTKFDGTKMRRLRAREFHQIAGRAGRMGFDTEGLVVAEAPEYEIENQKAIAKAGGDPKKLKKVKRKKAPEGFVTWNEGTFNKLIDAAPETLVPHLKITHSMVLNEVAQGGDARARIDDLIDDSAQTPDQKEHLHQRADEIFRTLFDTEVIETEDRADGGKDYYMTLDMPDDFALDQPLSPFLLAALELLDPESDTYALDVISMAEATLEDPKQVLRAQERQARDKAMADMKADGLDYDERMDKLQEITYPKPLEDMLEAAFDQYRHDVPWANDYWLSPKSVVRDMVETASDFTGYIARYNIARSEGTLLRYLSDAYRTLARTVPPEKRDEQLEDIISWLRVLVRSIDSSLVDEWENAGDSADQSEAAASLAAPGAKSAVVEDRRGLTVLVRNALFRRVQLMDLDQPDKLGALDKDWGYGVHEWEDVLDDYYDEHEYVGIGAEARSPELFMLDSKHENDEHTWKVRQIIDDSDGDHDWTIEGIVDLDATQDTGEVVFHDYRVSNS</sequence>
<reference evidence="7 8" key="1">
    <citation type="submission" date="2010-02" db="EMBL/GenBank/DDBJ databases">
        <authorList>
            <person name="Weinstock G."/>
            <person name="Sodergren E."/>
            <person name="Clifton S."/>
            <person name="Fulton L."/>
            <person name="Fulton B."/>
            <person name="Courtney L."/>
            <person name="Fronick C."/>
            <person name="Harrison M."/>
            <person name="Strong C."/>
            <person name="Farmer C."/>
            <person name="Delahaunty K."/>
            <person name="Markovic C."/>
            <person name="Hall O."/>
            <person name="Minx P."/>
            <person name="Tomlinson C."/>
            <person name="Mitreva M."/>
            <person name="Nelson J."/>
            <person name="Hou S."/>
            <person name="Wollam A."/>
            <person name="Pepin K.H."/>
            <person name="Johnson M."/>
            <person name="Bhonagiri V."/>
            <person name="Zhang X."/>
            <person name="Suruliraj S."/>
            <person name="Warren W."/>
            <person name="Chinwalla A."/>
            <person name="Mardis E.R."/>
            <person name="Wilson R.K."/>
        </authorList>
    </citation>
    <scope>NUCLEOTIDE SEQUENCE [LARGE SCALE GENOMIC DNA]</scope>
    <source>
        <strain evidence="7 8">DSM 20213</strain>
    </source>
</reference>
<dbReference type="InterPro" id="IPR011545">
    <property type="entry name" value="DEAD/DEAH_box_helicase_dom"/>
</dbReference>
<dbReference type="SUPFAM" id="SSF52540">
    <property type="entry name" value="P-loop containing nucleoside triphosphate hydrolases"/>
    <property type="match status" value="1"/>
</dbReference>
<keyword evidence="4" id="KW-0067">ATP-binding</keyword>
<accession>D4BRI5</accession>
<dbReference type="STRING" id="1685.RY69_469"/>
<evidence type="ECO:0000256" key="2">
    <source>
        <dbReference type="ARBA" id="ARBA00022801"/>
    </source>
</evidence>
<dbReference type="InterPro" id="IPR001650">
    <property type="entry name" value="Helicase_C-like"/>
</dbReference>
<dbReference type="Pfam" id="PF00271">
    <property type="entry name" value="Helicase_C"/>
    <property type="match status" value="1"/>
</dbReference>
<dbReference type="GO" id="GO:0003676">
    <property type="term" value="F:nucleic acid binding"/>
    <property type="evidence" value="ECO:0007669"/>
    <property type="project" value="InterPro"/>
</dbReference>
<dbReference type="PROSITE" id="PS51194">
    <property type="entry name" value="HELICASE_CTER"/>
    <property type="match status" value="1"/>
</dbReference>
<dbReference type="GO" id="GO:0005524">
    <property type="term" value="F:ATP binding"/>
    <property type="evidence" value="ECO:0007669"/>
    <property type="project" value="UniProtKB-KW"/>
</dbReference>
<protein>
    <submittedName>
        <fullName evidence="7">DEAD/DEAH box helicase</fullName>
    </submittedName>
</protein>
<evidence type="ECO:0000259" key="5">
    <source>
        <dbReference type="PROSITE" id="PS51192"/>
    </source>
</evidence>
<evidence type="ECO:0000256" key="1">
    <source>
        <dbReference type="ARBA" id="ARBA00022741"/>
    </source>
</evidence>
<organism evidence="7 8">
    <name type="scientific">Bifidobacterium breve DSM 20213 = JCM 1192</name>
    <dbReference type="NCBI Taxonomy" id="518634"/>
    <lineage>
        <taxon>Bacteria</taxon>
        <taxon>Bacillati</taxon>
        <taxon>Actinomycetota</taxon>
        <taxon>Actinomycetes</taxon>
        <taxon>Bifidobacteriales</taxon>
        <taxon>Bifidobacteriaceae</taxon>
        <taxon>Bifidobacterium</taxon>
    </lineage>
</organism>
<feature type="domain" description="Helicase ATP-binding" evidence="5">
    <location>
        <begin position="84"/>
        <end position="240"/>
    </location>
</feature>
<dbReference type="EMBL" id="ACCG02000012">
    <property type="protein sequence ID" value="EFE88830.1"/>
    <property type="molecule type" value="Genomic_DNA"/>
</dbReference>
<dbReference type="GO" id="GO:0016787">
    <property type="term" value="F:hydrolase activity"/>
    <property type="evidence" value="ECO:0007669"/>
    <property type="project" value="UniProtKB-KW"/>
</dbReference>
<dbReference type="PROSITE" id="PS51192">
    <property type="entry name" value="HELICASE_ATP_BIND_1"/>
    <property type="match status" value="1"/>
</dbReference>